<proteinExistence type="predicted"/>
<name>A0A379MQB3_9BACT</name>
<feature type="compositionally biased region" description="Basic and acidic residues" evidence="1">
    <location>
        <begin position="24"/>
        <end position="40"/>
    </location>
</feature>
<accession>A0A379MQB3</accession>
<organism evidence="2 3">
    <name type="scientific">Rikenella microfusus</name>
    <dbReference type="NCBI Taxonomy" id="28139"/>
    <lineage>
        <taxon>Bacteria</taxon>
        <taxon>Pseudomonadati</taxon>
        <taxon>Bacteroidota</taxon>
        <taxon>Bacteroidia</taxon>
        <taxon>Bacteroidales</taxon>
        <taxon>Rikenellaceae</taxon>
        <taxon>Rikenella</taxon>
    </lineage>
</organism>
<dbReference type="EMBL" id="UGVL01000001">
    <property type="protein sequence ID" value="SUE33027.1"/>
    <property type="molecule type" value="Genomic_DNA"/>
</dbReference>
<dbReference type="Proteomes" id="UP000255233">
    <property type="component" value="Unassembled WGS sequence"/>
</dbReference>
<evidence type="ECO:0000313" key="3">
    <source>
        <dbReference type="Proteomes" id="UP000255233"/>
    </source>
</evidence>
<dbReference type="AlphaFoldDB" id="A0A379MQB3"/>
<sequence length="91" mass="10907">MHIRKYPLLGLFRFSGRLSRSRTIRQDMQEDVRRDTESRQPYESPNLKGILPLPDYKYTNNFHRRFFGSCRTLRSFRPELPCSIQAASRSR</sequence>
<dbReference type="STRING" id="880526.GCA_000427365_01220"/>
<reference evidence="2 3" key="1">
    <citation type="submission" date="2018-06" db="EMBL/GenBank/DDBJ databases">
        <authorList>
            <consortium name="Pathogen Informatics"/>
            <person name="Doyle S."/>
        </authorList>
    </citation>
    <scope>NUCLEOTIDE SEQUENCE [LARGE SCALE GENOMIC DNA]</scope>
    <source>
        <strain evidence="2 3">NCTC11190</strain>
    </source>
</reference>
<evidence type="ECO:0000313" key="2">
    <source>
        <dbReference type="EMBL" id="SUE33027.1"/>
    </source>
</evidence>
<keyword evidence="3" id="KW-1185">Reference proteome</keyword>
<gene>
    <name evidence="2" type="ORF">NCTC11190_00222</name>
</gene>
<protein>
    <submittedName>
        <fullName evidence="2">Uncharacterized protein</fullName>
    </submittedName>
</protein>
<evidence type="ECO:0000256" key="1">
    <source>
        <dbReference type="SAM" id="MobiDB-lite"/>
    </source>
</evidence>
<feature type="region of interest" description="Disordered" evidence="1">
    <location>
        <begin position="23"/>
        <end position="47"/>
    </location>
</feature>